<evidence type="ECO:0000256" key="6">
    <source>
        <dbReference type="ARBA" id="ARBA00022840"/>
    </source>
</evidence>
<reference evidence="7" key="1">
    <citation type="submission" date="2022-12" db="EMBL/GenBank/DDBJ databases">
        <title>Draft genome assemblies for two species of Escallonia (Escalloniales).</title>
        <authorList>
            <person name="Chanderbali A."/>
            <person name="Dervinis C."/>
            <person name="Anghel I."/>
            <person name="Soltis D."/>
            <person name="Soltis P."/>
            <person name="Zapata F."/>
        </authorList>
    </citation>
    <scope>NUCLEOTIDE SEQUENCE</scope>
    <source>
        <strain evidence="7">UCBG92.1500</strain>
        <tissue evidence="7">Leaf</tissue>
    </source>
</reference>
<comment type="caution">
    <text evidence="7">The sequence shown here is derived from an EMBL/GenBank/DDBJ whole genome shotgun (WGS) entry which is preliminary data.</text>
</comment>
<evidence type="ECO:0000313" key="7">
    <source>
        <dbReference type="EMBL" id="KAK2983461.1"/>
    </source>
</evidence>
<accession>A0AA88UIL5</accession>
<sequence>MDLPKKISHMHIFVMFSENIHSDAKTSFMSILCSGDSAAQSTANINIEFVKDVMKLNSGDDGSLMKLLSPRLRSSRSSRLPSESGTIPLKLLANRSRSFRGERISYDEEDELQENDSEFLQSGTMQYQTRDRSVYKYFRFVKQRMQVSTNGTKDGQAYRKGKQR</sequence>
<keyword evidence="6" id="KW-0067">ATP-binding</keyword>
<proteinExistence type="inferred from homology"/>
<dbReference type="PANTHER" id="PTHR33078:SF87">
    <property type="entry name" value="YCF2 DOMAIN PROTEIN"/>
    <property type="match status" value="1"/>
</dbReference>
<evidence type="ECO:0000256" key="3">
    <source>
        <dbReference type="ARBA" id="ARBA00009361"/>
    </source>
</evidence>
<dbReference type="PANTHER" id="PTHR33078">
    <property type="entry name" value="PROTEIN YCF2-RELATED"/>
    <property type="match status" value="1"/>
</dbReference>
<comment type="function">
    <text evidence="1">Probable ATPase of unknown function. Its presence in a non-photosynthetic plant (Epifagus virginiana) and experiments in tobacco indicate that it has an essential function which is probably not related to photosynthesis.</text>
</comment>
<keyword evidence="4" id="KW-0934">Plastid</keyword>
<dbReference type="EMBL" id="JAVXUO010001313">
    <property type="protein sequence ID" value="KAK2983461.1"/>
    <property type="molecule type" value="Genomic_DNA"/>
</dbReference>
<evidence type="ECO:0000313" key="8">
    <source>
        <dbReference type="Proteomes" id="UP001187471"/>
    </source>
</evidence>
<dbReference type="GO" id="GO:0009536">
    <property type="term" value="C:plastid"/>
    <property type="evidence" value="ECO:0007669"/>
    <property type="project" value="UniProtKB-SubCell"/>
</dbReference>
<gene>
    <name evidence="7" type="ORF">RJ640_024457</name>
</gene>
<dbReference type="Proteomes" id="UP001187471">
    <property type="component" value="Unassembled WGS sequence"/>
</dbReference>
<evidence type="ECO:0000256" key="2">
    <source>
        <dbReference type="ARBA" id="ARBA00004474"/>
    </source>
</evidence>
<keyword evidence="8" id="KW-1185">Reference proteome</keyword>
<evidence type="ECO:0000256" key="5">
    <source>
        <dbReference type="ARBA" id="ARBA00022741"/>
    </source>
</evidence>
<name>A0AA88UIL5_9ASTE</name>
<keyword evidence="5" id="KW-0547">Nucleotide-binding</keyword>
<dbReference type="GO" id="GO:0005524">
    <property type="term" value="F:ATP binding"/>
    <property type="evidence" value="ECO:0007669"/>
    <property type="project" value="UniProtKB-KW"/>
</dbReference>
<comment type="similarity">
    <text evidence="3">Belongs to the Ycf2 family.</text>
</comment>
<evidence type="ECO:0000256" key="4">
    <source>
        <dbReference type="ARBA" id="ARBA00022640"/>
    </source>
</evidence>
<comment type="subcellular location">
    <subcellularLocation>
        <location evidence="2">Plastid</location>
    </subcellularLocation>
</comment>
<protein>
    <submittedName>
        <fullName evidence="7">Uncharacterized protein</fullName>
    </submittedName>
</protein>
<organism evidence="7 8">
    <name type="scientific">Escallonia rubra</name>
    <dbReference type="NCBI Taxonomy" id="112253"/>
    <lineage>
        <taxon>Eukaryota</taxon>
        <taxon>Viridiplantae</taxon>
        <taxon>Streptophyta</taxon>
        <taxon>Embryophyta</taxon>
        <taxon>Tracheophyta</taxon>
        <taxon>Spermatophyta</taxon>
        <taxon>Magnoliopsida</taxon>
        <taxon>eudicotyledons</taxon>
        <taxon>Gunneridae</taxon>
        <taxon>Pentapetalae</taxon>
        <taxon>asterids</taxon>
        <taxon>campanulids</taxon>
        <taxon>Escalloniales</taxon>
        <taxon>Escalloniaceae</taxon>
        <taxon>Escallonia</taxon>
    </lineage>
</organism>
<evidence type="ECO:0000256" key="1">
    <source>
        <dbReference type="ARBA" id="ARBA00002329"/>
    </source>
</evidence>
<dbReference type="AlphaFoldDB" id="A0AA88UIL5"/>